<dbReference type="AlphaFoldDB" id="S8FTF4"/>
<evidence type="ECO:0000313" key="2">
    <source>
        <dbReference type="EMBL" id="EPT01465.1"/>
    </source>
</evidence>
<dbReference type="InterPro" id="IPR019416">
    <property type="entry name" value="NCBP3"/>
</dbReference>
<feature type="region of interest" description="Disordered" evidence="1">
    <location>
        <begin position="223"/>
        <end position="354"/>
    </location>
</feature>
<dbReference type="InParanoid" id="S8FTF4"/>
<keyword evidence="3" id="KW-1185">Reference proteome</keyword>
<dbReference type="GO" id="GO:0000340">
    <property type="term" value="F:RNA 7-methylguanosine cap binding"/>
    <property type="evidence" value="ECO:0007669"/>
    <property type="project" value="InterPro"/>
</dbReference>
<evidence type="ECO:0000256" key="1">
    <source>
        <dbReference type="SAM" id="MobiDB-lite"/>
    </source>
</evidence>
<sequence>MDINADAPEIGVDTLSYDDTTPYDELPAPPPTRPGRAQLADRIGNNKVYLLSDTTGTRLGKRKHADEDVGETSEGEIEMEEDSAYRDNAILFKGTPISHLPTQSIFAYASHFDSRPMALEWIDDITCILVFPSKAAARSAYRLLTKFIAEEPSLEDGSVTAKPIPVTLWPPEDRINKSLGKSEGLKGVIRMRWATQQDVKKRGAKGESEFYKKYGEKAGKVGLVEDEDDTDDGRHRKRRKGGDLENRIEKGRLDEELDSFLSRGERPSPPPSRMRSDNMRSNGKSLLERTSRSLADRIVADLPRRARSPRRERHDRRGGAHDERTTEKERGAPRTRKTQEELDAELDAFLESRG</sequence>
<feature type="compositionally biased region" description="Basic and acidic residues" evidence="1">
    <location>
        <begin position="286"/>
        <end position="304"/>
    </location>
</feature>
<protein>
    <recommendedName>
        <fullName evidence="4">Chromatin target of PRMT1 protein C-terminal domain-containing protein</fullName>
    </recommendedName>
</protein>
<organism evidence="2 3">
    <name type="scientific">Fomitopsis schrenkii</name>
    <name type="common">Brown rot fungus</name>
    <dbReference type="NCBI Taxonomy" id="2126942"/>
    <lineage>
        <taxon>Eukaryota</taxon>
        <taxon>Fungi</taxon>
        <taxon>Dikarya</taxon>
        <taxon>Basidiomycota</taxon>
        <taxon>Agaricomycotina</taxon>
        <taxon>Agaricomycetes</taxon>
        <taxon>Polyporales</taxon>
        <taxon>Fomitopsis</taxon>
    </lineage>
</organism>
<dbReference type="GO" id="GO:0005634">
    <property type="term" value="C:nucleus"/>
    <property type="evidence" value="ECO:0007669"/>
    <property type="project" value="TreeGrafter"/>
</dbReference>
<name>S8FTF4_FOMSC</name>
<dbReference type="PANTHER" id="PTHR16291:SF0">
    <property type="entry name" value="NUCLEAR CAP-BINDING PROTEIN SUBUNIT 3"/>
    <property type="match status" value="1"/>
</dbReference>
<dbReference type="STRING" id="743788.S8FTF4"/>
<dbReference type="OrthoDB" id="422106at2759"/>
<gene>
    <name evidence="2" type="ORF">FOMPIDRAFT_1029929</name>
</gene>
<dbReference type="eggNOG" id="ENOG502RSEU">
    <property type="taxonomic scope" value="Eukaryota"/>
</dbReference>
<evidence type="ECO:0008006" key="4">
    <source>
        <dbReference type="Google" id="ProtNLM"/>
    </source>
</evidence>
<dbReference type="HOGENOM" id="CLU_057731_0_0_1"/>
<feature type="compositionally biased region" description="Basic and acidic residues" evidence="1">
    <location>
        <begin position="315"/>
        <end position="340"/>
    </location>
</feature>
<dbReference type="Proteomes" id="UP000015241">
    <property type="component" value="Unassembled WGS sequence"/>
</dbReference>
<feature type="compositionally biased region" description="Basic residues" evidence="1">
    <location>
        <begin position="305"/>
        <end position="314"/>
    </location>
</feature>
<feature type="region of interest" description="Disordered" evidence="1">
    <location>
        <begin position="1"/>
        <end position="37"/>
    </location>
</feature>
<accession>S8FTF4</accession>
<evidence type="ECO:0000313" key="3">
    <source>
        <dbReference type="Proteomes" id="UP000015241"/>
    </source>
</evidence>
<proteinExistence type="predicted"/>
<dbReference type="PANTHER" id="PTHR16291">
    <property type="entry name" value="NUCLEAR CAP-BINDING PROTEIN SUBUNIT 3"/>
    <property type="match status" value="1"/>
</dbReference>
<feature type="compositionally biased region" description="Basic and acidic residues" evidence="1">
    <location>
        <begin position="241"/>
        <end position="254"/>
    </location>
</feature>
<dbReference type="GO" id="GO:0003729">
    <property type="term" value="F:mRNA binding"/>
    <property type="evidence" value="ECO:0007669"/>
    <property type="project" value="InterPro"/>
</dbReference>
<dbReference type="EMBL" id="KE504142">
    <property type="protein sequence ID" value="EPT01465.1"/>
    <property type="molecule type" value="Genomic_DNA"/>
</dbReference>
<dbReference type="Pfam" id="PF10309">
    <property type="entry name" value="NCBP3"/>
    <property type="match status" value="1"/>
</dbReference>
<reference evidence="2 3" key="1">
    <citation type="journal article" date="2012" name="Science">
        <title>The Paleozoic origin of enzymatic lignin decomposition reconstructed from 31 fungal genomes.</title>
        <authorList>
            <person name="Floudas D."/>
            <person name="Binder M."/>
            <person name="Riley R."/>
            <person name="Barry K."/>
            <person name="Blanchette R.A."/>
            <person name="Henrissat B."/>
            <person name="Martinez A.T."/>
            <person name="Otillar R."/>
            <person name="Spatafora J.W."/>
            <person name="Yadav J.S."/>
            <person name="Aerts A."/>
            <person name="Benoit I."/>
            <person name="Boyd A."/>
            <person name="Carlson A."/>
            <person name="Copeland A."/>
            <person name="Coutinho P.M."/>
            <person name="de Vries R.P."/>
            <person name="Ferreira P."/>
            <person name="Findley K."/>
            <person name="Foster B."/>
            <person name="Gaskell J."/>
            <person name="Glotzer D."/>
            <person name="Gorecki P."/>
            <person name="Heitman J."/>
            <person name="Hesse C."/>
            <person name="Hori C."/>
            <person name="Igarashi K."/>
            <person name="Jurgens J.A."/>
            <person name="Kallen N."/>
            <person name="Kersten P."/>
            <person name="Kohler A."/>
            <person name="Kuees U."/>
            <person name="Kumar T.K.A."/>
            <person name="Kuo A."/>
            <person name="LaButti K."/>
            <person name="Larrondo L.F."/>
            <person name="Lindquist E."/>
            <person name="Ling A."/>
            <person name="Lombard V."/>
            <person name="Lucas S."/>
            <person name="Lundell T."/>
            <person name="Martin R."/>
            <person name="McLaughlin D.J."/>
            <person name="Morgenstern I."/>
            <person name="Morin E."/>
            <person name="Murat C."/>
            <person name="Nagy L.G."/>
            <person name="Nolan M."/>
            <person name="Ohm R.A."/>
            <person name="Patyshakuliyeva A."/>
            <person name="Rokas A."/>
            <person name="Ruiz-Duenas F.J."/>
            <person name="Sabat G."/>
            <person name="Salamov A."/>
            <person name="Samejima M."/>
            <person name="Schmutz J."/>
            <person name="Slot J.C."/>
            <person name="St John F."/>
            <person name="Stenlid J."/>
            <person name="Sun H."/>
            <person name="Sun S."/>
            <person name="Syed K."/>
            <person name="Tsang A."/>
            <person name="Wiebenga A."/>
            <person name="Young D."/>
            <person name="Pisabarro A."/>
            <person name="Eastwood D.C."/>
            <person name="Martin F."/>
            <person name="Cullen D."/>
            <person name="Grigoriev I.V."/>
            <person name="Hibbett D.S."/>
        </authorList>
    </citation>
    <scope>NUCLEOTIDE SEQUENCE</scope>
    <source>
        <strain evidence="3">FP-58527</strain>
    </source>
</reference>